<dbReference type="SUPFAM" id="SSF52317">
    <property type="entry name" value="Class I glutamine amidotransferase-like"/>
    <property type="match status" value="1"/>
</dbReference>
<evidence type="ECO:0000259" key="1">
    <source>
        <dbReference type="Pfam" id="PF01965"/>
    </source>
</evidence>
<organism evidence="2 3">
    <name type="scientific">Undibacterium terreum</name>
    <dbReference type="NCBI Taxonomy" id="1224302"/>
    <lineage>
        <taxon>Bacteria</taxon>
        <taxon>Pseudomonadati</taxon>
        <taxon>Pseudomonadota</taxon>
        <taxon>Betaproteobacteria</taxon>
        <taxon>Burkholderiales</taxon>
        <taxon>Oxalobacteraceae</taxon>
        <taxon>Undibacterium</taxon>
    </lineage>
</organism>
<dbReference type="EMBL" id="BMED01000002">
    <property type="protein sequence ID" value="GGC72356.1"/>
    <property type="molecule type" value="Genomic_DNA"/>
</dbReference>
<reference evidence="2" key="2">
    <citation type="submission" date="2020-09" db="EMBL/GenBank/DDBJ databases">
        <authorList>
            <person name="Sun Q."/>
            <person name="Zhou Y."/>
        </authorList>
    </citation>
    <scope>NUCLEOTIDE SEQUENCE</scope>
    <source>
        <strain evidence="2">CGMCC 1.10998</strain>
    </source>
</reference>
<proteinExistence type="predicted"/>
<comment type="caution">
    <text evidence="2">The sequence shown here is derived from an EMBL/GenBank/DDBJ whole genome shotgun (WGS) entry which is preliminary data.</text>
</comment>
<dbReference type="PANTHER" id="PTHR43130">
    <property type="entry name" value="ARAC-FAMILY TRANSCRIPTIONAL REGULATOR"/>
    <property type="match status" value="1"/>
</dbReference>
<dbReference type="Pfam" id="PF01965">
    <property type="entry name" value="DJ-1_PfpI"/>
    <property type="match status" value="1"/>
</dbReference>
<evidence type="ECO:0000313" key="2">
    <source>
        <dbReference type="EMBL" id="GGC72356.1"/>
    </source>
</evidence>
<dbReference type="InterPro" id="IPR029062">
    <property type="entry name" value="Class_I_gatase-like"/>
</dbReference>
<protein>
    <submittedName>
        <fullName evidence="2">Glutamine amidotransferase</fullName>
    </submittedName>
</protein>
<dbReference type="InterPro" id="IPR002818">
    <property type="entry name" value="DJ-1/PfpI"/>
</dbReference>
<sequence length="213" mass="22775">MHIAILTFEGFNELDSLIAYGMLSRISLLGDTNWKVSIASPSARVTSMNGLSIDAHIGLEEASQADAVLIGSGRRTREVANDASIMSRIQLDPARQLVAAQCSGTFLMAKLGVLGKTPACTDTTSKPWVQEAGVNILNQAFFASGNIATAGGCLSAQYLSAWMLARLKGIKEAKEVMHYFAPVGEKEEYVARALSHIAPHINEHTSGLKELAT</sequence>
<dbReference type="Gene3D" id="3.40.50.880">
    <property type="match status" value="1"/>
</dbReference>
<accession>A0A916UHH4</accession>
<reference evidence="2" key="1">
    <citation type="journal article" date="2014" name="Int. J. Syst. Evol. Microbiol.">
        <title>Complete genome sequence of Corynebacterium casei LMG S-19264T (=DSM 44701T), isolated from a smear-ripened cheese.</title>
        <authorList>
            <consortium name="US DOE Joint Genome Institute (JGI-PGF)"/>
            <person name="Walter F."/>
            <person name="Albersmeier A."/>
            <person name="Kalinowski J."/>
            <person name="Ruckert C."/>
        </authorList>
    </citation>
    <scope>NUCLEOTIDE SEQUENCE</scope>
    <source>
        <strain evidence="2">CGMCC 1.10998</strain>
    </source>
</reference>
<name>A0A916UHH4_9BURK</name>
<dbReference type="PANTHER" id="PTHR43130:SF2">
    <property type="entry name" value="DJ-1_PFPI DOMAIN-CONTAINING PROTEIN"/>
    <property type="match status" value="1"/>
</dbReference>
<dbReference type="GO" id="GO:0006355">
    <property type="term" value="P:regulation of DNA-templated transcription"/>
    <property type="evidence" value="ECO:0007669"/>
    <property type="project" value="TreeGrafter"/>
</dbReference>
<dbReference type="Proteomes" id="UP000637423">
    <property type="component" value="Unassembled WGS sequence"/>
</dbReference>
<keyword evidence="3" id="KW-1185">Reference proteome</keyword>
<dbReference type="AlphaFoldDB" id="A0A916UHH4"/>
<dbReference type="RefSeq" id="WP_188565867.1">
    <property type="nucleotide sequence ID" value="NZ_BMED01000002.1"/>
</dbReference>
<evidence type="ECO:0000313" key="3">
    <source>
        <dbReference type="Proteomes" id="UP000637423"/>
    </source>
</evidence>
<dbReference type="InterPro" id="IPR052158">
    <property type="entry name" value="INH-QAR"/>
</dbReference>
<keyword evidence="2" id="KW-0315">Glutamine amidotransferase</keyword>
<feature type="domain" description="DJ-1/PfpI" evidence="1">
    <location>
        <begin position="2"/>
        <end position="156"/>
    </location>
</feature>
<gene>
    <name evidence="2" type="ORF">GCM10011396_19360</name>
</gene>